<dbReference type="NCBIfam" id="NF005801">
    <property type="entry name" value="PRK07656.1"/>
    <property type="match status" value="1"/>
</dbReference>
<dbReference type="STRING" id="68895.RR42_s2339"/>
<dbReference type="InterPro" id="IPR020845">
    <property type="entry name" value="AMP-binding_CS"/>
</dbReference>
<comment type="similarity">
    <text evidence="1">Belongs to the ATP-dependent AMP-binding enzyme family.</text>
</comment>
<proteinExistence type="inferred from homology"/>
<name>A0A0C4YTC3_9BURK</name>
<dbReference type="RefSeq" id="WP_043355894.1">
    <property type="nucleotide sequence ID" value="NZ_CP010537.1"/>
</dbReference>
<dbReference type="EMBL" id="CP010537">
    <property type="protein sequence ID" value="AJG23921.1"/>
    <property type="molecule type" value="Genomic_DNA"/>
</dbReference>
<dbReference type="Gene3D" id="3.40.50.12780">
    <property type="entry name" value="N-terminal domain of ligase-like"/>
    <property type="match status" value="1"/>
</dbReference>
<dbReference type="Pfam" id="PF00501">
    <property type="entry name" value="AMP-binding"/>
    <property type="match status" value="1"/>
</dbReference>
<dbReference type="SUPFAM" id="SSF56801">
    <property type="entry name" value="Acetyl-CoA synthetase-like"/>
    <property type="match status" value="1"/>
</dbReference>
<dbReference type="PANTHER" id="PTHR43767:SF1">
    <property type="entry name" value="NONRIBOSOMAL PEPTIDE SYNTHASE PES1 (EUROFUNG)-RELATED"/>
    <property type="match status" value="1"/>
</dbReference>
<keyword evidence="2 5" id="KW-0436">Ligase</keyword>
<dbReference type="InterPro" id="IPR050237">
    <property type="entry name" value="ATP-dep_AMP-bd_enzyme"/>
</dbReference>
<dbReference type="AlphaFoldDB" id="A0A0C4YTC3"/>
<feature type="domain" description="AMP-dependent synthetase/ligase" evidence="3">
    <location>
        <begin position="36"/>
        <end position="411"/>
    </location>
</feature>
<dbReference type="PANTHER" id="PTHR43767">
    <property type="entry name" value="LONG-CHAIN-FATTY-ACID--COA LIGASE"/>
    <property type="match status" value="1"/>
</dbReference>
<protein>
    <submittedName>
        <fullName evidence="5">Long-chain-fatty-acid--CoA ligase</fullName>
        <ecNumber evidence="5">6.2.1.3</ecNumber>
    </submittedName>
</protein>
<dbReference type="OrthoDB" id="9766486at2"/>
<dbReference type="InterPro" id="IPR000873">
    <property type="entry name" value="AMP-dep_synth/lig_dom"/>
</dbReference>
<dbReference type="InterPro" id="IPR042099">
    <property type="entry name" value="ANL_N_sf"/>
</dbReference>
<dbReference type="Pfam" id="PF13193">
    <property type="entry name" value="AMP-binding_C"/>
    <property type="match status" value="1"/>
</dbReference>
<dbReference type="Gene3D" id="3.30.300.30">
    <property type="match status" value="1"/>
</dbReference>
<dbReference type="PROSITE" id="PS00455">
    <property type="entry name" value="AMP_BINDING"/>
    <property type="match status" value="1"/>
</dbReference>
<evidence type="ECO:0000256" key="2">
    <source>
        <dbReference type="ARBA" id="ARBA00022598"/>
    </source>
</evidence>
<accession>A0A0C4YTC3</accession>
<sequence length="546" mass="58516">MMTTDTIETEPRLAGAASAGQAIPATIPATIPELVRTAAARHGARIAIQEDGLRLSFTELDTLRAQAGRALLALGLLPGDRVAVWAPNLSEWIVAALAAHSIGAALVPINTRMKGMEAGAILADSGARVLFCIDNFLGESYPEMLAPHRPGTLERIVVLRGRAGRQMAPDELAWADFLALAAQTGEAAFRACESAVSGDTLMDIMFTSGTTGRPKGVMTAHAQNLQAIHGWASITGVEAGDRYLIVNPFFHTFGYKAGWLAALASGATILPHLVFDAEAVMTRIENERITVLPGPPTLYQTLLNHPRLREFDLSSLRVAVTGASAIPPVLIQRMRRELGFRDIFTGYGLTESCGFATLTRAADDADIVALTSGRAMPGVELRCVDGAGYPVPAGEPGEVTVRGYNVMRGYFQLPEATTEAIDAGGWLRTGDIGTLDVRGNLRITDRIKDMFIVGGFNCYPAEIEKLLVSHPAIAQVAVVGVPHERLGEAGKAFVVLRHGSKVGADELIDWARRHMANYKVPREVVFVQTLPTSAAGKILKYRLREG</sequence>
<feature type="domain" description="AMP-binding enzyme C-terminal" evidence="4">
    <location>
        <begin position="462"/>
        <end position="537"/>
    </location>
</feature>
<dbReference type="Proteomes" id="UP000031843">
    <property type="component" value="Chromosome secondary"/>
</dbReference>
<reference evidence="5 6" key="1">
    <citation type="journal article" date="2015" name="Genome Announc.">
        <title>Complete Genome Sequence of Cupriavidus basilensis 4G11, Isolated from the Oak Ridge Field Research Center Site.</title>
        <authorList>
            <person name="Ray J."/>
            <person name="Waters R.J."/>
            <person name="Skerker J.M."/>
            <person name="Kuehl J.V."/>
            <person name="Price M.N."/>
            <person name="Huang J."/>
            <person name="Chakraborty R."/>
            <person name="Arkin A.P."/>
            <person name="Deutschbauer A."/>
        </authorList>
    </citation>
    <scope>NUCLEOTIDE SEQUENCE [LARGE SCALE GENOMIC DNA]</scope>
    <source>
        <strain evidence="5">4G11</strain>
    </source>
</reference>
<evidence type="ECO:0000259" key="4">
    <source>
        <dbReference type="Pfam" id="PF13193"/>
    </source>
</evidence>
<dbReference type="KEGG" id="cbw:RR42_s2339"/>
<evidence type="ECO:0000256" key="1">
    <source>
        <dbReference type="ARBA" id="ARBA00006432"/>
    </source>
</evidence>
<gene>
    <name evidence="5" type="ORF">RR42_s2339</name>
</gene>
<keyword evidence="6" id="KW-1185">Reference proteome</keyword>
<evidence type="ECO:0000313" key="6">
    <source>
        <dbReference type="Proteomes" id="UP000031843"/>
    </source>
</evidence>
<evidence type="ECO:0000313" key="5">
    <source>
        <dbReference type="EMBL" id="AJG23921.1"/>
    </source>
</evidence>
<dbReference type="GO" id="GO:0004467">
    <property type="term" value="F:long-chain fatty acid-CoA ligase activity"/>
    <property type="evidence" value="ECO:0007669"/>
    <property type="project" value="UniProtKB-EC"/>
</dbReference>
<organism evidence="5 6">
    <name type="scientific">Cupriavidus basilensis</name>
    <dbReference type="NCBI Taxonomy" id="68895"/>
    <lineage>
        <taxon>Bacteria</taxon>
        <taxon>Pseudomonadati</taxon>
        <taxon>Pseudomonadota</taxon>
        <taxon>Betaproteobacteria</taxon>
        <taxon>Burkholderiales</taxon>
        <taxon>Burkholderiaceae</taxon>
        <taxon>Cupriavidus</taxon>
    </lineage>
</organism>
<dbReference type="InterPro" id="IPR045851">
    <property type="entry name" value="AMP-bd_C_sf"/>
</dbReference>
<dbReference type="EC" id="6.2.1.3" evidence="5"/>
<dbReference type="FunFam" id="3.30.300.30:FF:000008">
    <property type="entry name" value="2,3-dihydroxybenzoate-AMP ligase"/>
    <property type="match status" value="1"/>
</dbReference>
<evidence type="ECO:0000259" key="3">
    <source>
        <dbReference type="Pfam" id="PF00501"/>
    </source>
</evidence>
<dbReference type="InterPro" id="IPR025110">
    <property type="entry name" value="AMP-bd_C"/>
</dbReference>